<evidence type="ECO:0000313" key="2">
    <source>
        <dbReference type="Proteomes" id="UP001057452"/>
    </source>
</evidence>
<dbReference type="EMBL" id="CM043799">
    <property type="protein sequence ID" value="KAI4804410.1"/>
    <property type="molecule type" value="Genomic_DNA"/>
</dbReference>
<protein>
    <submittedName>
        <fullName evidence="1">Uncharacterized protein</fullName>
    </submittedName>
</protein>
<proteinExistence type="predicted"/>
<organism evidence="1 2">
    <name type="scientific">Chaenocephalus aceratus</name>
    <name type="common">Blackfin icefish</name>
    <name type="synonym">Chaenichthys aceratus</name>
    <dbReference type="NCBI Taxonomy" id="36190"/>
    <lineage>
        <taxon>Eukaryota</taxon>
        <taxon>Metazoa</taxon>
        <taxon>Chordata</taxon>
        <taxon>Craniata</taxon>
        <taxon>Vertebrata</taxon>
        <taxon>Euteleostomi</taxon>
        <taxon>Actinopterygii</taxon>
        <taxon>Neopterygii</taxon>
        <taxon>Teleostei</taxon>
        <taxon>Neoteleostei</taxon>
        <taxon>Acanthomorphata</taxon>
        <taxon>Eupercaria</taxon>
        <taxon>Perciformes</taxon>
        <taxon>Notothenioidei</taxon>
        <taxon>Channichthyidae</taxon>
        <taxon>Chaenocephalus</taxon>
    </lineage>
</organism>
<comment type="caution">
    <text evidence="1">The sequence shown here is derived from an EMBL/GenBank/DDBJ whole genome shotgun (WGS) entry which is preliminary data.</text>
</comment>
<gene>
    <name evidence="1" type="ORF">KUCAC02_026040</name>
</gene>
<dbReference type="Proteomes" id="UP001057452">
    <property type="component" value="Chromosome 15"/>
</dbReference>
<feature type="non-terminal residue" evidence="1">
    <location>
        <position position="1"/>
    </location>
</feature>
<reference evidence="1" key="1">
    <citation type="submission" date="2022-05" db="EMBL/GenBank/DDBJ databases">
        <title>Chromosome-level genome of Chaenocephalus aceratus.</title>
        <authorList>
            <person name="Park H."/>
        </authorList>
    </citation>
    <scope>NUCLEOTIDE SEQUENCE</scope>
    <source>
        <strain evidence="1">KU_202001</strain>
    </source>
</reference>
<accession>A0ACB9VVZ6</accession>
<evidence type="ECO:0000313" key="1">
    <source>
        <dbReference type="EMBL" id="KAI4804410.1"/>
    </source>
</evidence>
<keyword evidence="2" id="KW-1185">Reference proteome</keyword>
<name>A0ACB9VVZ6_CHAAC</name>
<sequence>VVELISSAIGDVVQGIYNENTSNTEENSLDVKAWEEHTFLSHGALLAKSCQAAMELAQHDKEAQSMAYTFGKHLSMGHKLNSDLLPFVKSSAGESATFSFSAAPVVFHRQIVGQERWSQQLQQVKTRRNELDYSKLLAAIKSEKGVSTAMDLCCYHGNKALEAIQAFPSSEARSGLENIASAITKF</sequence>